<evidence type="ECO:0000313" key="3">
    <source>
        <dbReference type="EMBL" id="CAH2061849.1"/>
    </source>
</evidence>
<evidence type="ECO:0000256" key="2">
    <source>
        <dbReference type="SAM" id="SignalP"/>
    </source>
</evidence>
<evidence type="ECO:0000256" key="1">
    <source>
        <dbReference type="SAM" id="MobiDB-lite"/>
    </source>
</evidence>
<feature type="chain" id="PRO_5045516404" evidence="2">
    <location>
        <begin position="22"/>
        <end position="215"/>
    </location>
</feature>
<feature type="compositionally biased region" description="Polar residues" evidence="1">
    <location>
        <begin position="206"/>
        <end position="215"/>
    </location>
</feature>
<feature type="region of interest" description="Disordered" evidence="1">
    <location>
        <begin position="26"/>
        <end position="103"/>
    </location>
</feature>
<keyword evidence="2" id="KW-0732">Signal</keyword>
<accession>A0ABN8IP51</accession>
<organism evidence="3 4">
    <name type="scientific">Iphiclides podalirius</name>
    <name type="common">scarce swallowtail</name>
    <dbReference type="NCBI Taxonomy" id="110791"/>
    <lineage>
        <taxon>Eukaryota</taxon>
        <taxon>Metazoa</taxon>
        <taxon>Ecdysozoa</taxon>
        <taxon>Arthropoda</taxon>
        <taxon>Hexapoda</taxon>
        <taxon>Insecta</taxon>
        <taxon>Pterygota</taxon>
        <taxon>Neoptera</taxon>
        <taxon>Endopterygota</taxon>
        <taxon>Lepidoptera</taxon>
        <taxon>Glossata</taxon>
        <taxon>Ditrysia</taxon>
        <taxon>Papilionoidea</taxon>
        <taxon>Papilionidae</taxon>
        <taxon>Papilioninae</taxon>
        <taxon>Iphiclides</taxon>
    </lineage>
</organism>
<dbReference type="Proteomes" id="UP000837857">
    <property type="component" value="Chromosome 28"/>
</dbReference>
<feature type="compositionally biased region" description="Basic and acidic residues" evidence="1">
    <location>
        <begin position="41"/>
        <end position="89"/>
    </location>
</feature>
<feature type="non-terminal residue" evidence="3">
    <location>
        <position position="1"/>
    </location>
</feature>
<proteinExistence type="predicted"/>
<sequence length="215" mass="23622">MSTLILFELLLFVVYLRSIQADSELKESINEKTDSPNPIEESAKSGELESDVKSPDNDHTSTETRIERSSETNLDKSFVSDDIKTESKNAESNISTVDDDLKTSSDDARLVETSRKNEELLEINDAAEEISSERSVIDLNDDKLNKDSHNDNKARFAENPDENLEIAAISDLGTIKAAQTFGSRRSNSGGFTSSSSRVALGRSAIRNDNPQSCGN</sequence>
<gene>
    <name evidence="3" type="ORF">IPOD504_LOCUS11500</name>
</gene>
<feature type="region of interest" description="Disordered" evidence="1">
    <location>
        <begin position="181"/>
        <end position="215"/>
    </location>
</feature>
<evidence type="ECO:0000313" key="4">
    <source>
        <dbReference type="Proteomes" id="UP000837857"/>
    </source>
</evidence>
<reference evidence="3" key="1">
    <citation type="submission" date="2022-03" db="EMBL/GenBank/DDBJ databases">
        <authorList>
            <person name="Martin H S."/>
        </authorList>
    </citation>
    <scope>NUCLEOTIDE SEQUENCE</scope>
</reference>
<keyword evidence="4" id="KW-1185">Reference proteome</keyword>
<feature type="compositionally biased region" description="Low complexity" evidence="1">
    <location>
        <begin position="181"/>
        <end position="197"/>
    </location>
</feature>
<protein>
    <submittedName>
        <fullName evidence="3">Uncharacterized protein</fullName>
    </submittedName>
</protein>
<feature type="signal peptide" evidence="2">
    <location>
        <begin position="1"/>
        <end position="21"/>
    </location>
</feature>
<name>A0ABN8IP51_9NEOP</name>
<dbReference type="EMBL" id="OW152840">
    <property type="protein sequence ID" value="CAH2061849.1"/>
    <property type="molecule type" value="Genomic_DNA"/>
</dbReference>